<accession>A0A314ZKV0</accession>
<evidence type="ECO:0000313" key="2">
    <source>
        <dbReference type="EMBL" id="RNI11377.1"/>
    </source>
</evidence>
<gene>
    <name evidence="1" type="ORF">B0H22_1201</name>
    <name evidence="2" type="ORF">EDD83_03060</name>
</gene>
<dbReference type="RefSeq" id="WP_105461078.1">
    <property type="nucleotide sequence ID" value="NZ_PVBU01000020.1"/>
</dbReference>
<comment type="caution">
    <text evidence="1">The sequence shown here is derived from an EMBL/GenBank/DDBJ whole genome shotgun (WGS) entry which is preliminary data.</text>
</comment>
<dbReference type="EMBL" id="PVBU01000020">
    <property type="protein sequence ID" value="PQV41766.1"/>
    <property type="molecule type" value="Genomic_DNA"/>
</dbReference>
<evidence type="ECO:0000313" key="4">
    <source>
        <dbReference type="Proteomes" id="UP000273978"/>
    </source>
</evidence>
<proteinExistence type="predicted"/>
<evidence type="ECO:0000313" key="3">
    <source>
        <dbReference type="Proteomes" id="UP000251060"/>
    </source>
</evidence>
<name>A0A314ZKV0_9EURY</name>
<dbReference type="AlphaFoldDB" id="A0A314ZKV0"/>
<reference evidence="2 4" key="2">
    <citation type="submission" date="2018-10" db="EMBL/GenBank/DDBJ databases">
        <title>Cultivation of a novel Methanohalophilus strain from Kebrit Deep of the Red Sea and a genomic comparison of members of the genus Methanohalophilus.</title>
        <authorList>
            <person name="Guan Y."/>
            <person name="Ngugi D.K."/>
            <person name="Stingl U."/>
        </authorList>
    </citation>
    <scope>NUCLEOTIDE SEQUENCE [LARGE SCALE GENOMIC DNA]</scope>
    <source>
        <strain evidence="2 4">DSM 10369</strain>
    </source>
</reference>
<reference evidence="1 3" key="1">
    <citation type="submission" date="2018-02" db="EMBL/GenBank/DDBJ databases">
        <title>Subsurface microbial communities from deep shales in Ohio and West Virginia, USA.</title>
        <authorList>
            <person name="Wrighton K."/>
        </authorList>
    </citation>
    <scope>NUCLEOTIDE SEQUENCE [LARGE SCALE GENOMIC DNA]</scope>
    <source>
        <strain evidence="1 3">DSM 10369</strain>
    </source>
</reference>
<dbReference type="Proteomes" id="UP000251060">
    <property type="component" value="Unassembled WGS sequence"/>
</dbReference>
<dbReference type="EMBL" id="RJJF01000009">
    <property type="protein sequence ID" value="RNI11377.1"/>
    <property type="molecule type" value="Genomic_DNA"/>
</dbReference>
<protein>
    <submittedName>
        <fullName evidence="1">Uncharacterized protein</fullName>
    </submittedName>
</protein>
<evidence type="ECO:0000313" key="1">
    <source>
        <dbReference type="EMBL" id="PQV41766.1"/>
    </source>
</evidence>
<organism evidence="1 3">
    <name type="scientific">Methanohalophilus euhalobius</name>
    <dbReference type="NCBI Taxonomy" id="51203"/>
    <lineage>
        <taxon>Archaea</taxon>
        <taxon>Methanobacteriati</taxon>
        <taxon>Methanobacteriota</taxon>
        <taxon>Stenosarchaea group</taxon>
        <taxon>Methanomicrobia</taxon>
        <taxon>Methanosarcinales</taxon>
        <taxon>Methanosarcinaceae</taxon>
        <taxon>Methanohalophilus</taxon>
    </lineage>
</organism>
<sequence length="91" mass="10509">MLLICLSLSTISGAVAYEYSVTTIEKYITLSDLDPWSQKEYERIEYWLHDIAGWNEEFYENEYNPTLTVKSNNSVLSFAVFGKNAIKTKNV</sequence>
<dbReference type="Proteomes" id="UP000273978">
    <property type="component" value="Unassembled WGS sequence"/>
</dbReference>